<dbReference type="AlphaFoldDB" id="A0A7V3ZYN0"/>
<dbReference type="InterPro" id="IPR001203">
    <property type="entry name" value="OxRdtase_Ald_Fedxn_C"/>
</dbReference>
<dbReference type="Pfam" id="PF01314">
    <property type="entry name" value="AFOR_C"/>
    <property type="match status" value="1"/>
</dbReference>
<evidence type="ECO:0000313" key="10">
    <source>
        <dbReference type="EMBL" id="HGL18047.1"/>
    </source>
</evidence>
<dbReference type="PANTHER" id="PTHR30038">
    <property type="entry name" value="ALDEHYDE FERREDOXIN OXIDOREDUCTASE"/>
    <property type="match status" value="1"/>
</dbReference>
<feature type="domain" description="Aldehyde ferredoxin oxidoreductase N-terminal" evidence="9">
    <location>
        <begin position="3"/>
        <end position="206"/>
    </location>
</feature>
<keyword evidence="6" id="KW-0408">Iron</keyword>
<evidence type="ECO:0000259" key="9">
    <source>
        <dbReference type="SMART" id="SM00790"/>
    </source>
</evidence>
<evidence type="ECO:0000256" key="5">
    <source>
        <dbReference type="ARBA" id="ARBA00023002"/>
    </source>
</evidence>
<dbReference type="GO" id="GO:0051539">
    <property type="term" value="F:4 iron, 4 sulfur cluster binding"/>
    <property type="evidence" value="ECO:0007669"/>
    <property type="project" value="UniProtKB-KW"/>
</dbReference>
<dbReference type="Gene3D" id="1.10.569.10">
    <property type="entry name" value="Aldehyde Ferredoxin Oxidoreductase Protein, subunit A, domain 2"/>
    <property type="match status" value="1"/>
</dbReference>
<dbReference type="GO" id="GO:0009055">
    <property type="term" value="F:electron transfer activity"/>
    <property type="evidence" value="ECO:0007669"/>
    <property type="project" value="InterPro"/>
</dbReference>
<dbReference type="InterPro" id="IPR036021">
    <property type="entry name" value="Tungsten_al_ferr_oxy-like_C"/>
</dbReference>
<keyword evidence="5" id="KW-0560">Oxidoreductase</keyword>
<dbReference type="InterPro" id="IPR051919">
    <property type="entry name" value="W-dependent_AOR"/>
</dbReference>
<dbReference type="Pfam" id="PF02730">
    <property type="entry name" value="AFOR_N"/>
    <property type="match status" value="1"/>
</dbReference>
<keyword evidence="3" id="KW-0004">4Fe-4S</keyword>
<dbReference type="InterPro" id="IPR036503">
    <property type="entry name" value="Ald_Fedxn_OxRdtase_N_sf"/>
</dbReference>
<dbReference type="InterPro" id="IPR013983">
    <property type="entry name" value="Ald_Fedxn_OxRdtase_N"/>
</dbReference>
<reference evidence="10" key="1">
    <citation type="journal article" date="2020" name="mSystems">
        <title>Genome- and Community-Level Interaction Insights into Carbon Utilization and Element Cycling Functions of Hydrothermarchaeota in Hydrothermal Sediment.</title>
        <authorList>
            <person name="Zhou Z."/>
            <person name="Liu Y."/>
            <person name="Xu W."/>
            <person name="Pan J."/>
            <person name="Luo Z.H."/>
            <person name="Li M."/>
        </authorList>
    </citation>
    <scope>NUCLEOTIDE SEQUENCE [LARGE SCALE GENOMIC DNA]</scope>
    <source>
        <strain evidence="10">SpSt-69</strain>
    </source>
</reference>
<organism evidence="10">
    <name type="scientific">candidate division WOR-3 bacterium</name>
    <dbReference type="NCBI Taxonomy" id="2052148"/>
    <lineage>
        <taxon>Bacteria</taxon>
        <taxon>Bacteria division WOR-3</taxon>
    </lineage>
</organism>
<comment type="cofactor">
    <cofactor evidence="1">
        <name>[4Fe-4S] cluster</name>
        <dbReference type="ChEBI" id="CHEBI:49883"/>
    </cofactor>
</comment>
<dbReference type="EMBL" id="DTDJ01000045">
    <property type="protein sequence ID" value="HGL18047.1"/>
    <property type="molecule type" value="Genomic_DNA"/>
</dbReference>
<dbReference type="PANTHER" id="PTHR30038:SF7">
    <property type="entry name" value="TUNGSTEN-CONTAINING GLYCERALDEHYDE-3-PHOSPHATE:FERREDOXIN OXIDOREDUCTASE"/>
    <property type="match status" value="1"/>
</dbReference>
<keyword evidence="4" id="KW-0479">Metal-binding</keyword>
<evidence type="ECO:0000256" key="8">
    <source>
        <dbReference type="ARBA" id="ARBA00049934"/>
    </source>
</evidence>
<sequence>MMYSLKLAYVDVFERKVEYVERKDLFKEYLGGRGAGTRIYWEKWREGVRAFDPENPLIFMVGPMVATGSKGANRMVVMGKSPYTYPTDFFCYGNIGGFFPYFFRRSGFDGLVIEGASPKPVYLLLEKGRVEFFDASEFWGKNAFDTIRALKKRHGPGVEVLTIGQAGENLVYFATLVSSHQSSATSGFGAVMGSKKIKALVAKATEKIPVADKEELKRLNDYADFIGKRIRLAYPPKLVTTGKANLLKVIGRGSCSGCNFECIRGKYEYRKDLKGFRKCQAMEYYLPWLYEKDDEPIETLFWAPVLANDWGLCTFELEHLVDWLYLSYKEGTISERDIGLPLSEIGRMSFLQTFLTKLSLKKGIGELLSVGIEKAKDKLGEGPSKTFESVMKPISSHLFLPTRDLDEARGHLVNVLLYQMEPRRHRPLIHQGFTLVAWQFHQRNPESSPVSYEVYRKICNIFWGSESAADDTTYEGKALAAFKIQNRIYALDSLGMCTFGWPITYSFNTPNHVGDPHLEAKLLSAVIGIPLEETKHLMEECGKSTVTLQRRILIKEGWSPPHCDWPPQWHFTHPLPPNPIGQQFLVPNGEGKPFSPEGRKLEKEWYRKMLEEYYSLRGWSEEGIPSL</sequence>
<accession>A0A7V3ZYN0</accession>
<keyword evidence="7" id="KW-0411">Iron-sulfur</keyword>
<comment type="cofactor">
    <cofactor evidence="8">
        <name>tungstopterin</name>
        <dbReference type="ChEBI" id="CHEBI:30402"/>
    </cofactor>
</comment>
<evidence type="ECO:0000256" key="7">
    <source>
        <dbReference type="ARBA" id="ARBA00023014"/>
    </source>
</evidence>
<dbReference type="Gene3D" id="1.10.599.10">
    <property type="entry name" value="Aldehyde Ferredoxin Oxidoreductase Protein, subunit A, domain 3"/>
    <property type="match status" value="1"/>
</dbReference>
<gene>
    <name evidence="10" type="ORF">ENU66_06955</name>
</gene>
<comment type="caution">
    <text evidence="10">The sequence shown here is derived from an EMBL/GenBank/DDBJ whole genome shotgun (WGS) entry which is preliminary data.</text>
</comment>
<dbReference type="InterPro" id="IPR013984">
    <property type="entry name" value="Ald_Fedxn_OxRdtase_dom2"/>
</dbReference>
<evidence type="ECO:0000256" key="3">
    <source>
        <dbReference type="ARBA" id="ARBA00022485"/>
    </source>
</evidence>
<evidence type="ECO:0000256" key="2">
    <source>
        <dbReference type="ARBA" id="ARBA00011032"/>
    </source>
</evidence>
<name>A0A7V3ZYN0_UNCW3</name>
<dbReference type="SUPFAM" id="SSF56228">
    <property type="entry name" value="Aldehyde ferredoxin oxidoreductase, N-terminal domain"/>
    <property type="match status" value="1"/>
</dbReference>
<dbReference type="Gene3D" id="3.60.9.10">
    <property type="entry name" value="Aldehyde ferredoxin oxidoreductase, N-terminal domain"/>
    <property type="match status" value="1"/>
</dbReference>
<evidence type="ECO:0000256" key="4">
    <source>
        <dbReference type="ARBA" id="ARBA00022723"/>
    </source>
</evidence>
<dbReference type="GO" id="GO:0016625">
    <property type="term" value="F:oxidoreductase activity, acting on the aldehyde or oxo group of donors, iron-sulfur protein as acceptor"/>
    <property type="evidence" value="ECO:0007669"/>
    <property type="project" value="InterPro"/>
</dbReference>
<proteinExistence type="inferred from homology"/>
<dbReference type="SMART" id="SM00790">
    <property type="entry name" value="AFOR_N"/>
    <property type="match status" value="1"/>
</dbReference>
<evidence type="ECO:0000256" key="6">
    <source>
        <dbReference type="ARBA" id="ARBA00023004"/>
    </source>
</evidence>
<evidence type="ECO:0000256" key="1">
    <source>
        <dbReference type="ARBA" id="ARBA00001966"/>
    </source>
</evidence>
<protein>
    <recommendedName>
        <fullName evidence="9">Aldehyde ferredoxin oxidoreductase N-terminal domain-containing protein</fullName>
    </recommendedName>
</protein>
<dbReference type="GO" id="GO:0046872">
    <property type="term" value="F:metal ion binding"/>
    <property type="evidence" value="ECO:0007669"/>
    <property type="project" value="UniProtKB-KW"/>
</dbReference>
<dbReference type="InterPro" id="IPR013985">
    <property type="entry name" value="Ald_Fedxn_OxRdtase_dom3"/>
</dbReference>
<dbReference type="SUPFAM" id="SSF48310">
    <property type="entry name" value="Aldehyde ferredoxin oxidoreductase, C-terminal domains"/>
    <property type="match status" value="1"/>
</dbReference>
<comment type="similarity">
    <text evidence="2">Belongs to the AOR/FOR family.</text>
</comment>